<evidence type="ECO:0000313" key="2">
    <source>
        <dbReference type="EMBL" id="AGA91630.1"/>
    </source>
</evidence>
<organism evidence="2 3">
    <name type="scientific">Thioflavicoccus mobilis 8321</name>
    <dbReference type="NCBI Taxonomy" id="765912"/>
    <lineage>
        <taxon>Bacteria</taxon>
        <taxon>Pseudomonadati</taxon>
        <taxon>Pseudomonadota</taxon>
        <taxon>Gammaproteobacteria</taxon>
        <taxon>Chromatiales</taxon>
        <taxon>Chromatiaceae</taxon>
        <taxon>Thioflavicoccus</taxon>
    </lineage>
</organism>
<gene>
    <name evidence="2" type="ORF">Thimo_2938</name>
</gene>
<evidence type="ECO:0000313" key="3">
    <source>
        <dbReference type="Proteomes" id="UP000010816"/>
    </source>
</evidence>
<proteinExistence type="predicted"/>
<name>L0H1V3_9GAMM</name>
<dbReference type="HOGENOM" id="CLU_1748832_0_0_6"/>
<accession>L0H1V3</accession>
<keyword evidence="1" id="KW-1133">Transmembrane helix</keyword>
<dbReference type="KEGG" id="tmb:Thimo_2938"/>
<dbReference type="STRING" id="765912.Thimo_2938"/>
<dbReference type="Proteomes" id="UP000010816">
    <property type="component" value="Chromosome"/>
</dbReference>
<reference evidence="2 3" key="1">
    <citation type="submission" date="2011-09" db="EMBL/GenBank/DDBJ databases">
        <title>Complete sequence of chromosome of Thioflavicoccus mobilis 8321.</title>
        <authorList>
            <consortium name="US DOE Joint Genome Institute"/>
            <person name="Lucas S."/>
            <person name="Han J."/>
            <person name="Lapidus A."/>
            <person name="Cheng J.-F."/>
            <person name="Goodwin L."/>
            <person name="Pitluck S."/>
            <person name="Peters L."/>
            <person name="Ovchinnikova G."/>
            <person name="Lu M."/>
            <person name="Detter J.C."/>
            <person name="Han C."/>
            <person name="Tapia R."/>
            <person name="Land M."/>
            <person name="Hauser L."/>
            <person name="Kyrpides N."/>
            <person name="Ivanova N."/>
            <person name="Pagani I."/>
            <person name="Vogl K."/>
            <person name="Liu Z."/>
            <person name="Imhoff J."/>
            <person name="Thiel V."/>
            <person name="Frigaard N.-U."/>
            <person name="Bryant D."/>
            <person name="Woyke T."/>
        </authorList>
    </citation>
    <scope>NUCLEOTIDE SEQUENCE [LARGE SCALE GENOMIC DNA]</scope>
    <source>
        <strain evidence="2 3">8321</strain>
    </source>
</reference>
<protein>
    <submittedName>
        <fullName evidence="2">Uncharacterized protein</fullName>
    </submittedName>
</protein>
<dbReference type="AlphaFoldDB" id="L0H1V3"/>
<keyword evidence="1" id="KW-0812">Transmembrane</keyword>
<sequence>MGRSAEYKVLSRKTFTVTLAILLSLVAVITRVGLDQLAAYEEQLERLAAAKPVAAAEILSRLLRAFVVLNGAVLAGLTTWIIWHGWRGWRTESMPPKGSWIIEGQRTWTGRAAVRIARFIIAMGGLLGVLAVASSVILWRLADSLGHQT</sequence>
<keyword evidence="3" id="KW-1185">Reference proteome</keyword>
<feature type="transmembrane region" description="Helical" evidence="1">
    <location>
        <begin position="116"/>
        <end position="139"/>
    </location>
</feature>
<dbReference type="RefSeq" id="WP_015281761.1">
    <property type="nucleotide sequence ID" value="NC_019940.1"/>
</dbReference>
<dbReference type="EMBL" id="CP003051">
    <property type="protein sequence ID" value="AGA91630.1"/>
    <property type="molecule type" value="Genomic_DNA"/>
</dbReference>
<feature type="transmembrane region" description="Helical" evidence="1">
    <location>
        <begin position="58"/>
        <end position="83"/>
    </location>
</feature>
<keyword evidence="1" id="KW-0472">Membrane</keyword>
<evidence type="ECO:0000256" key="1">
    <source>
        <dbReference type="SAM" id="Phobius"/>
    </source>
</evidence>